<dbReference type="EMBL" id="JYDT01000137">
    <property type="protein sequence ID" value="KRY83572.1"/>
    <property type="molecule type" value="Genomic_DNA"/>
</dbReference>
<dbReference type="EMBL" id="JYDT01000080">
    <property type="protein sequence ID" value="KRY85941.1"/>
    <property type="molecule type" value="Genomic_DNA"/>
</dbReference>
<evidence type="ECO:0000313" key="2">
    <source>
        <dbReference type="EMBL" id="KRY85941.1"/>
    </source>
</evidence>
<evidence type="ECO:0000313" key="3">
    <source>
        <dbReference type="Proteomes" id="UP000054995"/>
    </source>
</evidence>
<accession>A0A0V1FJ81</accession>
<dbReference type="Proteomes" id="UP000054995">
    <property type="component" value="Unassembled WGS sequence"/>
</dbReference>
<protein>
    <submittedName>
        <fullName evidence="2">Uncharacterized protein</fullName>
    </submittedName>
</protein>
<dbReference type="AlphaFoldDB" id="A0A0V1FJ81"/>
<feature type="non-terminal residue" evidence="2">
    <location>
        <position position="90"/>
    </location>
</feature>
<name>A0A0V1FJ81_TRIPS</name>
<evidence type="ECO:0000313" key="1">
    <source>
        <dbReference type="EMBL" id="KRY83572.1"/>
    </source>
</evidence>
<reference evidence="2 3" key="1">
    <citation type="submission" date="2015-01" db="EMBL/GenBank/DDBJ databases">
        <title>Evolution of Trichinella species and genotypes.</title>
        <authorList>
            <person name="Korhonen P.K."/>
            <person name="Edoardo P."/>
            <person name="Giuseppe L.R."/>
            <person name="Gasser R.B."/>
        </authorList>
    </citation>
    <scope>NUCLEOTIDE SEQUENCE [LARGE SCALE GENOMIC DNA]</scope>
    <source>
        <strain evidence="2">ISS470</strain>
    </source>
</reference>
<gene>
    <name evidence="2" type="ORF">T4D_1108</name>
    <name evidence="1" type="ORF">T4D_4394</name>
</gene>
<feature type="non-terminal residue" evidence="2">
    <location>
        <position position="1"/>
    </location>
</feature>
<organism evidence="2 3">
    <name type="scientific">Trichinella pseudospiralis</name>
    <name type="common">Parasitic roundworm</name>
    <dbReference type="NCBI Taxonomy" id="6337"/>
    <lineage>
        <taxon>Eukaryota</taxon>
        <taxon>Metazoa</taxon>
        <taxon>Ecdysozoa</taxon>
        <taxon>Nematoda</taxon>
        <taxon>Enoplea</taxon>
        <taxon>Dorylaimia</taxon>
        <taxon>Trichinellida</taxon>
        <taxon>Trichinellidae</taxon>
        <taxon>Trichinella</taxon>
    </lineage>
</organism>
<proteinExistence type="predicted"/>
<dbReference type="OrthoDB" id="5940119at2759"/>
<sequence>LGSLVTDGIFRYRKQVQALNFLAKYCFLWNVQPAGTMFLHMIMMIYGKLWSLLCHHLLDQFYTATVTVEVVSKFKLLGKNVNLTWVYQND</sequence>
<comment type="caution">
    <text evidence="2">The sequence shown here is derived from an EMBL/GenBank/DDBJ whole genome shotgun (WGS) entry which is preliminary data.</text>
</comment>
<keyword evidence="3" id="KW-1185">Reference proteome</keyword>